<evidence type="ECO:0000313" key="1">
    <source>
        <dbReference type="EMBL" id="KAJ8404697.1"/>
    </source>
</evidence>
<sequence length="103" mass="11252">MCIRATGPIQRLPWLVVWARDRRLESPIASIGSSFRGAKILPQKPSAPITQGGGPWVETPINVSEHRLQSSRVCVQGGVESEKQKLISCLLGQRFDDIISGTS</sequence>
<protein>
    <submittedName>
        <fullName evidence="1">Uncharacterized protein</fullName>
    </submittedName>
</protein>
<reference evidence="1" key="1">
    <citation type="journal article" date="2023" name="Science">
        <title>Genome structures resolve the early diversification of teleost fishes.</title>
        <authorList>
            <person name="Parey E."/>
            <person name="Louis A."/>
            <person name="Montfort J."/>
            <person name="Bouchez O."/>
            <person name="Roques C."/>
            <person name="Iampietro C."/>
            <person name="Lluch J."/>
            <person name="Castinel A."/>
            <person name="Donnadieu C."/>
            <person name="Desvignes T."/>
            <person name="Floi Bucao C."/>
            <person name="Jouanno E."/>
            <person name="Wen M."/>
            <person name="Mejri S."/>
            <person name="Dirks R."/>
            <person name="Jansen H."/>
            <person name="Henkel C."/>
            <person name="Chen W.J."/>
            <person name="Zahm M."/>
            <person name="Cabau C."/>
            <person name="Klopp C."/>
            <person name="Thompson A.W."/>
            <person name="Robinson-Rechavi M."/>
            <person name="Braasch I."/>
            <person name="Lecointre G."/>
            <person name="Bobe J."/>
            <person name="Postlethwait J.H."/>
            <person name="Berthelot C."/>
            <person name="Roest Crollius H."/>
            <person name="Guiguen Y."/>
        </authorList>
    </citation>
    <scope>NUCLEOTIDE SEQUENCE</scope>
    <source>
        <strain evidence="1">NC1722</strain>
    </source>
</reference>
<dbReference type="AlphaFoldDB" id="A0AAD7WPP7"/>
<proteinExistence type="predicted"/>
<accession>A0AAD7WPP7</accession>
<dbReference type="Proteomes" id="UP001221898">
    <property type="component" value="Unassembled WGS sequence"/>
</dbReference>
<evidence type="ECO:0000313" key="2">
    <source>
        <dbReference type="Proteomes" id="UP001221898"/>
    </source>
</evidence>
<gene>
    <name evidence="1" type="ORF">AAFF_G00335600</name>
</gene>
<name>A0AAD7WPP7_9TELE</name>
<dbReference type="EMBL" id="JAINUG010000052">
    <property type="protein sequence ID" value="KAJ8404697.1"/>
    <property type="molecule type" value="Genomic_DNA"/>
</dbReference>
<comment type="caution">
    <text evidence="1">The sequence shown here is derived from an EMBL/GenBank/DDBJ whole genome shotgun (WGS) entry which is preliminary data.</text>
</comment>
<organism evidence="1 2">
    <name type="scientific">Aldrovandia affinis</name>
    <dbReference type="NCBI Taxonomy" id="143900"/>
    <lineage>
        <taxon>Eukaryota</taxon>
        <taxon>Metazoa</taxon>
        <taxon>Chordata</taxon>
        <taxon>Craniata</taxon>
        <taxon>Vertebrata</taxon>
        <taxon>Euteleostomi</taxon>
        <taxon>Actinopterygii</taxon>
        <taxon>Neopterygii</taxon>
        <taxon>Teleostei</taxon>
        <taxon>Notacanthiformes</taxon>
        <taxon>Halosauridae</taxon>
        <taxon>Aldrovandia</taxon>
    </lineage>
</organism>
<keyword evidence="2" id="KW-1185">Reference proteome</keyword>